<dbReference type="PANTHER" id="PTHR32303">
    <property type="entry name" value="QUINOPROTEIN ALCOHOL DEHYDROGENASE (CYTOCHROME C)"/>
    <property type="match status" value="1"/>
</dbReference>
<accession>A0A6B9ZP42</accession>
<organism evidence="11 12">
    <name type="scientific">Chitinophaga agri</name>
    <dbReference type="NCBI Taxonomy" id="2703787"/>
    <lineage>
        <taxon>Bacteria</taxon>
        <taxon>Pseudomonadati</taxon>
        <taxon>Bacteroidota</taxon>
        <taxon>Chitinophagia</taxon>
        <taxon>Chitinophagales</taxon>
        <taxon>Chitinophagaceae</taxon>
        <taxon>Chitinophaga</taxon>
    </lineage>
</organism>
<dbReference type="RefSeq" id="WP_162334887.1">
    <property type="nucleotide sequence ID" value="NZ_CP048113.1"/>
</dbReference>
<evidence type="ECO:0000256" key="1">
    <source>
        <dbReference type="ARBA" id="ARBA00001931"/>
    </source>
</evidence>
<evidence type="ECO:0000256" key="5">
    <source>
        <dbReference type="ARBA" id="ARBA00022729"/>
    </source>
</evidence>
<dbReference type="AlphaFoldDB" id="A0A6B9ZP42"/>
<dbReference type="SUPFAM" id="SSF46626">
    <property type="entry name" value="Cytochrome c"/>
    <property type="match status" value="1"/>
</dbReference>
<feature type="region of interest" description="Disordered" evidence="9">
    <location>
        <begin position="382"/>
        <end position="401"/>
    </location>
</feature>
<dbReference type="InterPro" id="IPR036909">
    <property type="entry name" value="Cyt_c-like_dom_sf"/>
</dbReference>
<dbReference type="SMART" id="SM00564">
    <property type="entry name" value="PQQ"/>
    <property type="match status" value="5"/>
</dbReference>
<reference evidence="11 12" key="1">
    <citation type="submission" date="2020-01" db="EMBL/GenBank/DDBJ databases">
        <title>Complete genome sequence of Chitinophaga sp. H33E-04 isolated from quinoa roots.</title>
        <authorList>
            <person name="Weon H.-Y."/>
            <person name="Lee S.A."/>
        </authorList>
    </citation>
    <scope>NUCLEOTIDE SEQUENCE [LARGE SCALE GENOMIC DNA]</scope>
    <source>
        <strain evidence="11 12">H33E-04</strain>
    </source>
</reference>
<dbReference type="GO" id="GO:0016614">
    <property type="term" value="F:oxidoreductase activity, acting on CH-OH group of donors"/>
    <property type="evidence" value="ECO:0007669"/>
    <property type="project" value="InterPro"/>
</dbReference>
<evidence type="ECO:0000256" key="8">
    <source>
        <dbReference type="PROSITE-ProRule" id="PRU00433"/>
    </source>
</evidence>
<evidence type="ECO:0000256" key="9">
    <source>
        <dbReference type="SAM" id="MobiDB-lite"/>
    </source>
</evidence>
<comment type="similarity">
    <text evidence="2">Belongs to the bacterial PQQ dehydrogenase family.</text>
</comment>
<dbReference type="SUPFAM" id="SSF50998">
    <property type="entry name" value="Quinoprotein alcohol dehydrogenase-like"/>
    <property type="match status" value="1"/>
</dbReference>
<evidence type="ECO:0000256" key="2">
    <source>
        <dbReference type="ARBA" id="ARBA00008156"/>
    </source>
</evidence>
<dbReference type="PROSITE" id="PS51007">
    <property type="entry name" value="CYTC"/>
    <property type="match status" value="1"/>
</dbReference>
<keyword evidence="4 8" id="KW-0479">Metal-binding</keyword>
<protein>
    <submittedName>
        <fullName evidence="11">PQQ-binding-like beta-propeller repeat protein</fullName>
    </submittedName>
</protein>
<evidence type="ECO:0000313" key="11">
    <source>
        <dbReference type="EMBL" id="QHS63164.1"/>
    </source>
</evidence>
<dbReference type="InterPro" id="IPR009056">
    <property type="entry name" value="Cyt_c-like_dom"/>
</dbReference>
<dbReference type="Pfam" id="PF13442">
    <property type="entry name" value="Cytochrome_CBB3"/>
    <property type="match status" value="1"/>
</dbReference>
<evidence type="ECO:0000313" key="12">
    <source>
        <dbReference type="Proteomes" id="UP000476411"/>
    </source>
</evidence>
<dbReference type="GO" id="GO:0020037">
    <property type="term" value="F:heme binding"/>
    <property type="evidence" value="ECO:0007669"/>
    <property type="project" value="InterPro"/>
</dbReference>
<comment type="cofactor">
    <cofactor evidence="1">
        <name>pyrroloquinoline quinone</name>
        <dbReference type="ChEBI" id="CHEBI:58442"/>
    </cofactor>
</comment>
<keyword evidence="7 8" id="KW-0408">Iron</keyword>
<dbReference type="Proteomes" id="UP000476411">
    <property type="component" value="Chromosome"/>
</dbReference>
<dbReference type="InterPro" id="IPR011047">
    <property type="entry name" value="Quinoprotein_ADH-like_sf"/>
</dbReference>
<feature type="domain" description="Cytochrome c" evidence="10">
    <location>
        <begin position="496"/>
        <end position="571"/>
    </location>
</feature>
<dbReference type="GO" id="GO:0048038">
    <property type="term" value="F:quinone binding"/>
    <property type="evidence" value="ECO:0007669"/>
    <property type="project" value="InterPro"/>
</dbReference>
<evidence type="ECO:0000256" key="7">
    <source>
        <dbReference type="ARBA" id="ARBA00023004"/>
    </source>
</evidence>
<dbReference type="Gene3D" id="2.140.10.10">
    <property type="entry name" value="Quinoprotein alcohol dehydrogenase-like superfamily"/>
    <property type="match status" value="2"/>
</dbReference>
<dbReference type="PANTHER" id="PTHR32303:SF4">
    <property type="entry name" value="QUINOPROTEIN GLUCOSE DEHYDROGENASE"/>
    <property type="match status" value="1"/>
</dbReference>
<gene>
    <name evidence="11" type="ORF">GWR21_27320</name>
</gene>
<dbReference type="EMBL" id="CP048113">
    <property type="protein sequence ID" value="QHS63164.1"/>
    <property type="molecule type" value="Genomic_DNA"/>
</dbReference>
<dbReference type="GO" id="GO:0009055">
    <property type="term" value="F:electron transfer activity"/>
    <property type="evidence" value="ECO:0007669"/>
    <property type="project" value="InterPro"/>
</dbReference>
<dbReference type="Pfam" id="PF01011">
    <property type="entry name" value="PQQ"/>
    <property type="match status" value="2"/>
</dbReference>
<evidence type="ECO:0000256" key="4">
    <source>
        <dbReference type="ARBA" id="ARBA00022723"/>
    </source>
</evidence>
<name>A0A6B9ZP42_9BACT</name>
<dbReference type="GO" id="GO:0046872">
    <property type="term" value="F:metal ion binding"/>
    <property type="evidence" value="ECO:0007669"/>
    <property type="project" value="UniProtKB-KW"/>
</dbReference>
<dbReference type="CDD" id="cd10280">
    <property type="entry name" value="PQQ_mGDH"/>
    <property type="match status" value="1"/>
</dbReference>
<proteinExistence type="inferred from homology"/>
<dbReference type="InterPro" id="IPR018391">
    <property type="entry name" value="PQQ_b-propeller_rpt"/>
</dbReference>
<dbReference type="GO" id="GO:0016020">
    <property type="term" value="C:membrane"/>
    <property type="evidence" value="ECO:0007669"/>
    <property type="project" value="InterPro"/>
</dbReference>
<keyword evidence="5" id="KW-0732">Signal</keyword>
<evidence type="ECO:0000256" key="3">
    <source>
        <dbReference type="ARBA" id="ARBA00022617"/>
    </source>
</evidence>
<keyword evidence="12" id="KW-1185">Reference proteome</keyword>
<dbReference type="Gene3D" id="1.10.760.10">
    <property type="entry name" value="Cytochrome c-like domain"/>
    <property type="match status" value="1"/>
</dbReference>
<sequence length="734" mass="80253">MSYLSDVFSRSYVYLFLLAIIFTSCHRGDYNYAEWQVYGGTKNARHYSALKEINTANVSKLTVAWTYHTGDADTALHTQIQCNPIVIDGTLYGTSPKMKLFALDAGTGKQQWLFDPAVAIKVDTAAGTDPAALFSNTGRGVTYWTDGKNDKRIFYTAAHYLLCINATDGRPVGSFGNDGHVDLHDGLGADRKDRFITSNTPGIIYKDLLIVGSRVAEDATAAPGHIRAYDVRTGKIRWTFHTIPQPGEFGYESLEDKDAWKHLGGANCWAGMSLDEKTGTVFVPTGAIAADFYGGSRLGDGLFGNCILALDAATGKRIWHFQTVHHDLWDRDPPSAPVLVSIKKDGKDIDALAQTTKAGFIFLLDRTTGKPIYPVEERPVPATSDLAGEQPSPTQPVPTWPKPFVRQVLTEKDLNDLVPDSEYIALKRRLAGLKTGDIFTPPSRQGTVIFPGFDGGAEWGGPAYDPASDILYVNASEMPWILTMIAVKDKAAHKEDYLEAGKRLYRQNCMSCHGPERKGGGNYPSLLSVNKKYSDATFHQLLSAGRGMMPAFNRLTEQEQHAIAAFILEQKDQHAKPFVASSSEDDRYLHLPYTNTGYHKFLTREGYPAVKPPWGTLTAIDLNTGAVVWKDTLGDYPEFKAKGIHTGTENYGGPVVTAGGLLFIAATKDSKIRAFDKKTGVLLWEADLPASGFATPAVYQKDGKEYVVIACGGGKLKTTSGDAYVAFALPSQKK</sequence>
<keyword evidence="6" id="KW-0560">Oxidoreductase</keyword>
<evidence type="ECO:0000256" key="6">
    <source>
        <dbReference type="ARBA" id="ARBA00023002"/>
    </source>
</evidence>
<dbReference type="InterPro" id="IPR017511">
    <property type="entry name" value="PQQ_mDH"/>
</dbReference>
<dbReference type="KEGG" id="chih:GWR21_27320"/>
<keyword evidence="3 8" id="KW-0349">Heme</keyword>
<dbReference type="InterPro" id="IPR002372">
    <property type="entry name" value="PQQ_rpt_dom"/>
</dbReference>
<evidence type="ECO:0000259" key="10">
    <source>
        <dbReference type="PROSITE" id="PS51007"/>
    </source>
</evidence>